<dbReference type="OrthoDB" id="1304678at2759"/>
<sequence length="176" mass="20249">MEANDLIFDKSIDSNVEWVGLNGRNRENQVKEKTMEVRVVSNMLSMFPNDTQENDCATSYEDLKSSHGDSDDEDPKRYTVFTPTRHLENSKFKFKLNMIFGNSKDFKTSSLRITKVQGQWKFVRFKVANGSYLLQSLITMNLSKINTIGIDYCCGKQKYNKTIDSGVLAKKNVEEF</sequence>
<evidence type="ECO:0000313" key="2">
    <source>
        <dbReference type="Proteomes" id="UP000824120"/>
    </source>
</evidence>
<keyword evidence="2" id="KW-1185">Reference proteome</keyword>
<dbReference type="AlphaFoldDB" id="A0A9J5X1G3"/>
<evidence type="ECO:0000313" key="1">
    <source>
        <dbReference type="EMBL" id="KAG5581277.1"/>
    </source>
</evidence>
<comment type="caution">
    <text evidence="1">The sequence shown here is derived from an EMBL/GenBank/DDBJ whole genome shotgun (WGS) entry which is preliminary data.</text>
</comment>
<dbReference type="EMBL" id="JACXVP010000010">
    <property type="protein sequence ID" value="KAG5581277.1"/>
    <property type="molecule type" value="Genomic_DNA"/>
</dbReference>
<organism evidence="1 2">
    <name type="scientific">Solanum commersonii</name>
    <name type="common">Commerson's wild potato</name>
    <name type="synonym">Commerson's nightshade</name>
    <dbReference type="NCBI Taxonomy" id="4109"/>
    <lineage>
        <taxon>Eukaryota</taxon>
        <taxon>Viridiplantae</taxon>
        <taxon>Streptophyta</taxon>
        <taxon>Embryophyta</taxon>
        <taxon>Tracheophyta</taxon>
        <taxon>Spermatophyta</taxon>
        <taxon>Magnoliopsida</taxon>
        <taxon>eudicotyledons</taxon>
        <taxon>Gunneridae</taxon>
        <taxon>Pentapetalae</taxon>
        <taxon>asterids</taxon>
        <taxon>lamiids</taxon>
        <taxon>Solanales</taxon>
        <taxon>Solanaceae</taxon>
        <taxon>Solanoideae</taxon>
        <taxon>Solaneae</taxon>
        <taxon>Solanum</taxon>
    </lineage>
</organism>
<proteinExistence type="predicted"/>
<protein>
    <submittedName>
        <fullName evidence="1">Uncharacterized protein</fullName>
    </submittedName>
</protein>
<name>A0A9J5X1G3_SOLCO</name>
<reference evidence="1 2" key="1">
    <citation type="submission" date="2020-09" db="EMBL/GenBank/DDBJ databases">
        <title>De no assembly of potato wild relative species, Solanum commersonii.</title>
        <authorList>
            <person name="Cho K."/>
        </authorList>
    </citation>
    <scope>NUCLEOTIDE SEQUENCE [LARGE SCALE GENOMIC DNA]</scope>
    <source>
        <strain evidence="1">LZ3.2</strain>
        <tissue evidence="1">Leaf</tissue>
    </source>
</reference>
<gene>
    <name evidence="1" type="ORF">H5410_051904</name>
</gene>
<dbReference type="Proteomes" id="UP000824120">
    <property type="component" value="Chromosome 10"/>
</dbReference>
<accession>A0A9J5X1G3</accession>